<dbReference type="RefSeq" id="WP_264847808.1">
    <property type="nucleotide sequence ID" value="NZ_BPMA01000083.1"/>
</dbReference>
<gene>
    <name evidence="1" type="ORF">RCZ15_25310</name>
    <name evidence="2" type="ORF">RCZ16_26370</name>
</gene>
<evidence type="ECO:0008006" key="5">
    <source>
        <dbReference type="Google" id="ProtNLM"/>
    </source>
</evidence>
<keyword evidence="4" id="KW-1185">Reference proteome</keyword>
<dbReference type="PROSITE" id="PS51257">
    <property type="entry name" value="PROKAR_LIPOPROTEIN"/>
    <property type="match status" value="1"/>
</dbReference>
<evidence type="ECO:0000313" key="4">
    <source>
        <dbReference type="Proteomes" id="UP001208692"/>
    </source>
</evidence>
<organism evidence="1 3">
    <name type="scientific">Capnocytophaga catalasegens</name>
    <dbReference type="NCBI Taxonomy" id="1004260"/>
    <lineage>
        <taxon>Bacteria</taxon>
        <taxon>Pseudomonadati</taxon>
        <taxon>Bacteroidota</taxon>
        <taxon>Flavobacteriia</taxon>
        <taxon>Flavobacteriales</taxon>
        <taxon>Flavobacteriaceae</taxon>
        <taxon>Capnocytophaga</taxon>
    </lineage>
</organism>
<sequence length="209" mass="24528">MKKIIILLIVLFFVGCYNINKNIEIRQPHCFDCNMIVSFNITKKGIEQGGLGITNRLIIKNPTLNIVDINFYYFRNGDSLTFPSTATLITITDEDYFKKTGKRNRIRLYPLSEKEVIYQISKFNINDSISLTFHSESLNQYISKASPFIQENKYTKEIYKNDNTLTYEEPFSEFKRKNPELLEFLTKGDSIELEVISPVKQKYKFKAQW</sequence>
<comment type="caution">
    <text evidence="1">The sequence shown here is derived from an EMBL/GenBank/DDBJ whole genome shotgun (WGS) entry which is preliminary data.</text>
</comment>
<accession>A0AAV5B110</accession>
<dbReference type="EMBL" id="BQKA01000064">
    <property type="protein sequence ID" value="GJM51558.1"/>
    <property type="molecule type" value="Genomic_DNA"/>
</dbReference>
<dbReference type="EMBL" id="BQKB01000091">
    <property type="protein sequence ID" value="GJM54321.1"/>
    <property type="molecule type" value="Genomic_DNA"/>
</dbReference>
<evidence type="ECO:0000313" key="1">
    <source>
        <dbReference type="EMBL" id="GJM51558.1"/>
    </source>
</evidence>
<dbReference type="AlphaFoldDB" id="A0AAV5B110"/>
<name>A0AAV5B110_9FLAO</name>
<reference evidence="1 4" key="1">
    <citation type="submission" date="2021-11" db="EMBL/GenBank/DDBJ databases">
        <title>Draft genome sequence of Capnocytophaga sp. strain KC07075 isolated from cat oral cavity.</title>
        <authorList>
            <person name="Suzuki M."/>
            <person name="Imaoka K."/>
            <person name="Kimura M."/>
            <person name="Morikawa S."/>
            <person name="Maeda K."/>
        </authorList>
    </citation>
    <scope>NUCLEOTIDE SEQUENCE</scope>
    <source>
        <strain evidence="1">KC07075</strain>
        <strain evidence="2 4">KC07079</strain>
    </source>
</reference>
<evidence type="ECO:0000313" key="2">
    <source>
        <dbReference type="EMBL" id="GJM54321.1"/>
    </source>
</evidence>
<proteinExistence type="predicted"/>
<protein>
    <recommendedName>
        <fullName evidence="5">Lipoprotein</fullName>
    </recommendedName>
</protein>
<dbReference type="Proteomes" id="UP001207736">
    <property type="component" value="Unassembled WGS sequence"/>
</dbReference>
<dbReference type="Proteomes" id="UP001208692">
    <property type="component" value="Unassembled WGS sequence"/>
</dbReference>
<evidence type="ECO:0000313" key="3">
    <source>
        <dbReference type="Proteomes" id="UP001207736"/>
    </source>
</evidence>